<feature type="domain" description="Methyltransferase small" evidence="6">
    <location>
        <begin position="293"/>
        <end position="465"/>
    </location>
</feature>
<evidence type="ECO:0000256" key="3">
    <source>
        <dbReference type="ARBA" id="ARBA00022603"/>
    </source>
</evidence>
<feature type="compositionally biased region" description="Basic residues" evidence="5">
    <location>
        <begin position="63"/>
        <end position="79"/>
    </location>
</feature>
<evidence type="ECO:0000256" key="2">
    <source>
        <dbReference type="ARBA" id="ARBA00022552"/>
    </source>
</evidence>
<dbReference type="InterPro" id="IPR007848">
    <property type="entry name" value="Small_mtfrase_dom"/>
</dbReference>
<evidence type="ECO:0000313" key="9">
    <source>
        <dbReference type="Proteomes" id="UP000467240"/>
    </source>
</evidence>
<feature type="compositionally biased region" description="Low complexity" evidence="5">
    <location>
        <begin position="39"/>
        <end position="62"/>
    </location>
</feature>
<protein>
    <submittedName>
        <fullName evidence="8">Methyltransferase</fullName>
    </submittedName>
</protein>
<evidence type="ECO:0000259" key="6">
    <source>
        <dbReference type="Pfam" id="PF05175"/>
    </source>
</evidence>
<dbReference type="GO" id="GO:0008170">
    <property type="term" value="F:N-methyltransferase activity"/>
    <property type="evidence" value="ECO:0007669"/>
    <property type="project" value="UniProtKB-ARBA"/>
</dbReference>
<sequence>MRRPSGARSDRATPGDPTSRRCRSRRPADRRPQGHRTRSSPGPRRPAASSRPATPSRACPRARSGRSRRGRAEHRHLPRVRTGSGGRATVRARRTPTDRELGTRRVRPGVPADERVTHDASLEGAVRLLLAEARARATDRMGRRPADLVTIGLDDRETLAAIEVLEAVGARTFDDAVPRPVPSPDTIRRADPGAALLADARVVLLRLPKSLAALEELSGLVRTHARPDAILLGTARTKHLSPGANGVLAADFASVSASLGRWKSRVLVAEGARPGPPARSFPLREHVGELGFDVVAHGGAFAGPRLDLGTRVLLDVLDRATVETDAVGTVLDLGCGTGVLATSIARRRPSAEIIASDRSWAASASARATVDAAGVGARVTVRQEDAAAGVPDTSVDLVLLNPPFHEGHAVEERLADRLFEAAARVLRPGGRLLTVYNSHLRHRAALERIVGRTSQLERTSKFTVTSSVRR</sequence>
<keyword evidence="9" id="KW-1185">Reference proteome</keyword>
<feature type="domain" description="RlmG N-terminal" evidence="7">
    <location>
        <begin position="186"/>
        <end position="270"/>
    </location>
</feature>
<dbReference type="GO" id="GO:0003676">
    <property type="term" value="F:nucleic acid binding"/>
    <property type="evidence" value="ECO:0007669"/>
    <property type="project" value="InterPro"/>
</dbReference>
<dbReference type="Gene3D" id="3.40.50.150">
    <property type="entry name" value="Vaccinia Virus protein VP39"/>
    <property type="match status" value="2"/>
</dbReference>
<dbReference type="GO" id="GO:0008757">
    <property type="term" value="F:S-adenosylmethionine-dependent methyltransferase activity"/>
    <property type="evidence" value="ECO:0007669"/>
    <property type="project" value="InterPro"/>
</dbReference>
<dbReference type="GO" id="GO:0032259">
    <property type="term" value="P:methylation"/>
    <property type="evidence" value="ECO:0007669"/>
    <property type="project" value="UniProtKB-KW"/>
</dbReference>
<dbReference type="CDD" id="cd02440">
    <property type="entry name" value="AdoMet_MTases"/>
    <property type="match status" value="1"/>
</dbReference>
<keyword evidence="3 8" id="KW-0489">Methyltransferase</keyword>
<dbReference type="GO" id="GO:0006364">
    <property type="term" value="P:rRNA processing"/>
    <property type="evidence" value="ECO:0007669"/>
    <property type="project" value="UniProtKB-KW"/>
</dbReference>
<evidence type="ECO:0000256" key="1">
    <source>
        <dbReference type="ARBA" id="ARBA00022490"/>
    </source>
</evidence>
<proteinExistence type="predicted"/>
<dbReference type="InterPro" id="IPR029063">
    <property type="entry name" value="SAM-dependent_MTases_sf"/>
</dbReference>
<dbReference type="PROSITE" id="PS00092">
    <property type="entry name" value="N6_MTASE"/>
    <property type="match status" value="1"/>
</dbReference>
<evidence type="ECO:0000313" key="8">
    <source>
        <dbReference type="EMBL" id="KAB1662453.1"/>
    </source>
</evidence>
<dbReference type="OrthoDB" id="29650at2"/>
<dbReference type="Pfam" id="PF26049">
    <property type="entry name" value="RLMG_N"/>
    <property type="match status" value="1"/>
</dbReference>
<name>A0A7J5C1W2_9MICO</name>
<dbReference type="Proteomes" id="UP000467240">
    <property type="component" value="Unassembled WGS sequence"/>
</dbReference>
<evidence type="ECO:0000259" key="7">
    <source>
        <dbReference type="Pfam" id="PF26049"/>
    </source>
</evidence>
<evidence type="ECO:0000256" key="5">
    <source>
        <dbReference type="SAM" id="MobiDB-lite"/>
    </source>
</evidence>
<organism evidence="8 9">
    <name type="scientific">Pseudoclavibacter chungangensis</name>
    <dbReference type="NCBI Taxonomy" id="587635"/>
    <lineage>
        <taxon>Bacteria</taxon>
        <taxon>Bacillati</taxon>
        <taxon>Actinomycetota</taxon>
        <taxon>Actinomycetes</taxon>
        <taxon>Micrococcales</taxon>
        <taxon>Microbacteriaceae</taxon>
        <taxon>Pseudoclavibacter</taxon>
    </lineage>
</organism>
<dbReference type="EMBL" id="WBJZ01000001">
    <property type="protein sequence ID" value="KAB1662453.1"/>
    <property type="molecule type" value="Genomic_DNA"/>
</dbReference>
<dbReference type="Pfam" id="PF05175">
    <property type="entry name" value="MTS"/>
    <property type="match status" value="1"/>
</dbReference>
<dbReference type="SUPFAM" id="SSF53335">
    <property type="entry name" value="S-adenosyl-L-methionine-dependent methyltransferases"/>
    <property type="match status" value="1"/>
</dbReference>
<dbReference type="InterPro" id="IPR058679">
    <property type="entry name" value="RlmG_N"/>
</dbReference>
<accession>A0A7J5C1W2</accession>
<dbReference type="PANTHER" id="PTHR47816:SF5">
    <property type="entry name" value="RIBOSOMAL RNA LARGE SUBUNIT METHYLTRANSFERASE G"/>
    <property type="match status" value="1"/>
</dbReference>
<comment type="caution">
    <text evidence="8">The sequence shown here is derived from an EMBL/GenBank/DDBJ whole genome shotgun (WGS) entry which is preliminary data.</text>
</comment>
<feature type="region of interest" description="Disordered" evidence="5">
    <location>
        <begin position="1"/>
        <end position="105"/>
    </location>
</feature>
<keyword evidence="4 8" id="KW-0808">Transferase</keyword>
<evidence type="ECO:0000256" key="4">
    <source>
        <dbReference type="ARBA" id="ARBA00022679"/>
    </source>
</evidence>
<dbReference type="InterPro" id="IPR046977">
    <property type="entry name" value="RsmC/RlmG"/>
</dbReference>
<dbReference type="InterPro" id="IPR002052">
    <property type="entry name" value="DNA_methylase_N6_adenine_CS"/>
</dbReference>
<gene>
    <name evidence="8" type="ORF">F8O01_00435</name>
</gene>
<keyword evidence="1" id="KW-0963">Cytoplasm</keyword>
<reference evidence="8 9" key="1">
    <citation type="submission" date="2019-09" db="EMBL/GenBank/DDBJ databases">
        <title>Phylogeny of genus Pseudoclavibacter and closely related genus.</title>
        <authorList>
            <person name="Li Y."/>
        </authorList>
    </citation>
    <scope>NUCLEOTIDE SEQUENCE [LARGE SCALE GENOMIC DNA]</scope>
    <source>
        <strain evidence="8 9">DSM 23821</strain>
    </source>
</reference>
<dbReference type="PANTHER" id="PTHR47816">
    <property type="entry name" value="RIBOSOMAL RNA SMALL SUBUNIT METHYLTRANSFERASE C"/>
    <property type="match status" value="1"/>
</dbReference>
<dbReference type="AlphaFoldDB" id="A0A7J5C1W2"/>
<keyword evidence="2" id="KW-0698">rRNA processing</keyword>